<comment type="caution">
    <text evidence="2">The sequence shown here is derived from an EMBL/GenBank/DDBJ whole genome shotgun (WGS) entry which is preliminary data.</text>
</comment>
<name>A0A444TXU2_ACIRT</name>
<evidence type="ECO:0000313" key="2">
    <source>
        <dbReference type="EMBL" id="RXM27702.1"/>
    </source>
</evidence>
<evidence type="ECO:0000256" key="1">
    <source>
        <dbReference type="SAM" id="MobiDB-lite"/>
    </source>
</evidence>
<dbReference type="AlphaFoldDB" id="A0A444TXU2"/>
<feature type="compositionally biased region" description="Polar residues" evidence="1">
    <location>
        <begin position="79"/>
        <end position="94"/>
    </location>
</feature>
<reference evidence="2 3" key="1">
    <citation type="submission" date="2019-01" db="EMBL/GenBank/DDBJ databases">
        <title>Draft Genome and Complete Hox-Cluster Characterization of the Sterlet Sturgeon (Acipenser ruthenus).</title>
        <authorList>
            <person name="Wei Q."/>
        </authorList>
    </citation>
    <scope>NUCLEOTIDE SEQUENCE [LARGE SCALE GENOMIC DNA]</scope>
    <source>
        <strain evidence="2">WHYD16114868_AA</strain>
        <tissue evidence="2">Blood</tissue>
    </source>
</reference>
<gene>
    <name evidence="2" type="ORF">EOD39_10501</name>
</gene>
<organism evidence="2 3">
    <name type="scientific">Acipenser ruthenus</name>
    <name type="common">Sterlet sturgeon</name>
    <dbReference type="NCBI Taxonomy" id="7906"/>
    <lineage>
        <taxon>Eukaryota</taxon>
        <taxon>Metazoa</taxon>
        <taxon>Chordata</taxon>
        <taxon>Craniata</taxon>
        <taxon>Vertebrata</taxon>
        <taxon>Euteleostomi</taxon>
        <taxon>Actinopterygii</taxon>
        <taxon>Chondrostei</taxon>
        <taxon>Acipenseriformes</taxon>
        <taxon>Acipenseridae</taxon>
        <taxon>Acipenser</taxon>
    </lineage>
</organism>
<proteinExistence type="predicted"/>
<feature type="region of interest" description="Disordered" evidence="1">
    <location>
        <begin position="76"/>
        <end position="164"/>
    </location>
</feature>
<feature type="compositionally biased region" description="Polar residues" evidence="1">
    <location>
        <begin position="155"/>
        <end position="164"/>
    </location>
</feature>
<dbReference type="EMBL" id="SCEB01215790">
    <property type="protein sequence ID" value="RXM27702.1"/>
    <property type="molecule type" value="Genomic_DNA"/>
</dbReference>
<keyword evidence="3" id="KW-1185">Reference proteome</keyword>
<feature type="compositionally biased region" description="Low complexity" evidence="1">
    <location>
        <begin position="121"/>
        <end position="131"/>
    </location>
</feature>
<evidence type="ECO:0000313" key="3">
    <source>
        <dbReference type="Proteomes" id="UP000289886"/>
    </source>
</evidence>
<sequence>MPLPLDVQPVVATLAAEMLTAVKFTPDVALVLAAAMLLSARDTAAVAVSLRTPAVMELGAEMLPSVRDPLAMAAVMGTPDSSAQPPAELNQTQARPRPSRYRPKRIQLELPQATQVLLDIQQPPAEQQAPPSIAEGAPAQSTTGETAAPAGERTPSPQCCQLGD</sequence>
<protein>
    <submittedName>
        <fullName evidence="2">Uncharacterized protein</fullName>
    </submittedName>
</protein>
<dbReference type="Proteomes" id="UP000289886">
    <property type="component" value="Unassembled WGS sequence"/>
</dbReference>
<accession>A0A444TXU2</accession>